<dbReference type="RefSeq" id="WP_128978936.1">
    <property type="nucleotide sequence ID" value="NZ_PDKJ01000002.1"/>
</dbReference>
<name>A0A4Q0YGC1_9BACT</name>
<evidence type="ECO:0000256" key="2">
    <source>
        <dbReference type="SAM" id="Phobius"/>
    </source>
</evidence>
<keyword evidence="2" id="KW-0472">Membrane</keyword>
<evidence type="ECO:0000313" key="3">
    <source>
        <dbReference type="EMBL" id="RXJ69696.1"/>
    </source>
</evidence>
<proteinExistence type="predicted"/>
<keyword evidence="1" id="KW-0175">Coiled coil</keyword>
<organism evidence="3 4">
    <name type="scientific">Halarcobacter ebronensis</name>
    <dbReference type="NCBI Taxonomy" id="1462615"/>
    <lineage>
        <taxon>Bacteria</taxon>
        <taxon>Pseudomonadati</taxon>
        <taxon>Campylobacterota</taxon>
        <taxon>Epsilonproteobacteria</taxon>
        <taxon>Campylobacterales</taxon>
        <taxon>Arcobacteraceae</taxon>
        <taxon>Halarcobacter</taxon>
    </lineage>
</organism>
<dbReference type="AlphaFoldDB" id="A0A4Q0YGC1"/>
<keyword evidence="2" id="KW-0812">Transmembrane</keyword>
<dbReference type="EMBL" id="PDKJ01000002">
    <property type="protein sequence ID" value="RXJ69696.1"/>
    <property type="molecule type" value="Genomic_DNA"/>
</dbReference>
<protein>
    <submittedName>
        <fullName evidence="3">Uncharacterized protein</fullName>
    </submittedName>
</protein>
<evidence type="ECO:0000256" key="1">
    <source>
        <dbReference type="SAM" id="Coils"/>
    </source>
</evidence>
<comment type="caution">
    <text evidence="3">The sequence shown here is derived from an EMBL/GenBank/DDBJ whole genome shotgun (WGS) entry which is preliminary data.</text>
</comment>
<feature type="transmembrane region" description="Helical" evidence="2">
    <location>
        <begin position="6"/>
        <end position="23"/>
    </location>
</feature>
<evidence type="ECO:0000313" key="4">
    <source>
        <dbReference type="Proteomes" id="UP000290172"/>
    </source>
</evidence>
<keyword evidence="2" id="KW-1133">Transmembrane helix</keyword>
<accession>A0A4Q0YGC1</accession>
<gene>
    <name evidence="3" type="ORF">CRV08_03045</name>
</gene>
<sequence>MEYFPLIISFIAVIIALWQGYLAKSQLEQAKITKRDTEKLLDDIKEKVNKIEMISDETRKDVKEQISKLVDKQDENFKLLLNTPKENNQNEMIMKLFPSLMNNPELLKMFIEMGKEK</sequence>
<dbReference type="Proteomes" id="UP000290172">
    <property type="component" value="Unassembled WGS sequence"/>
</dbReference>
<feature type="coiled-coil region" evidence="1">
    <location>
        <begin position="27"/>
        <end position="54"/>
    </location>
</feature>
<reference evidence="3 4" key="1">
    <citation type="submission" date="2017-10" db="EMBL/GenBank/DDBJ databases">
        <title>Genomics of the genus Arcobacter.</title>
        <authorList>
            <person name="Perez-Cataluna A."/>
            <person name="Figueras M.J."/>
        </authorList>
    </citation>
    <scope>NUCLEOTIDE SEQUENCE [LARGE SCALE GENOMIC DNA]</scope>
    <source>
        <strain evidence="3 4">CECT 8993</strain>
    </source>
</reference>